<accession>A0A382MKN2</accession>
<dbReference type="AlphaFoldDB" id="A0A382MKN2"/>
<dbReference type="EMBL" id="UINC01093893">
    <property type="protein sequence ID" value="SVC48675.1"/>
    <property type="molecule type" value="Genomic_DNA"/>
</dbReference>
<evidence type="ECO:0000313" key="1">
    <source>
        <dbReference type="EMBL" id="SVC48675.1"/>
    </source>
</evidence>
<feature type="non-terminal residue" evidence="1">
    <location>
        <position position="78"/>
    </location>
</feature>
<gene>
    <name evidence="1" type="ORF">METZ01_LOCUS301529</name>
</gene>
<proteinExistence type="predicted"/>
<protein>
    <submittedName>
        <fullName evidence="1">Uncharacterized protein</fullName>
    </submittedName>
</protein>
<organism evidence="1">
    <name type="scientific">marine metagenome</name>
    <dbReference type="NCBI Taxonomy" id="408172"/>
    <lineage>
        <taxon>unclassified sequences</taxon>
        <taxon>metagenomes</taxon>
        <taxon>ecological metagenomes</taxon>
    </lineage>
</organism>
<reference evidence="1" key="1">
    <citation type="submission" date="2018-05" db="EMBL/GenBank/DDBJ databases">
        <authorList>
            <person name="Lanie J.A."/>
            <person name="Ng W.-L."/>
            <person name="Kazmierczak K.M."/>
            <person name="Andrzejewski T.M."/>
            <person name="Davidsen T.M."/>
            <person name="Wayne K.J."/>
            <person name="Tettelin H."/>
            <person name="Glass J.I."/>
            <person name="Rusch D."/>
            <person name="Podicherti R."/>
            <person name="Tsui H.-C.T."/>
            <person name="Winkler M.E."/>
        </authorList>
    </citation>
    <scope>NUCLEOTIDE SEQUENCE</scope>
</reference>
<name>A0A382MKN2_9ZZZZ</name>
<sequence length="78" mass="8843">MTETKYLKGIVDAENALLFLIDRINCQEYKGSDYLWGGADVVIAASPAPKSKGWWSNNDISIVTPYCKELSWLFVELR</sequence>